<accession>A0A1N7QB73</accession>
<dbReference type="RefSeq" id="WP_175608836.1">
    <property type="nucleotide sequence ID" value="NZ_FTOV01000010.1"/>
</dbReference>
<dbReference type="Proteomes" id="UP000185781">
    <property type="component" value="Unassembled WGS sequence"/>
</dbReference>
<evidence type="ECO:0000313" key="2">
    <source>
        <dbReference type="Proteomes" id="UP000185781"/>
    </source>
</evidence>
<dbReference type="EMBL" id="FTOV01000010">
    <property type="protein sequence ID" value="SIT20120.1"/>
    <property type="molecule type" value="Genomic_DNA"/>
</dbReference>
<sequence length="46" mass="5643">MKILFADEGKKIQEDRPMKLRRKIQEADFWELKSNDIIKHLFRGRI</sequence>
<dbReference type="AlphaFoldDB" id="A0A1N7QB73"/>
<reference evidence="1 2" key="1">
    <citation type="submission" date="2017-01" db="EMBL/GenBank/DDBJ databases">
        <authorList>
            <person name="Mah S.A."/>
            <person name="Swanson W.J."/>
            <person name="Moy G.W."/>
            <person name="Vacquier V.D."/>
        </authorList>
    </citation>
    <scope>NUCLEOTIDE SEQUENCE [LARGE SCALE GENOMIC DNA]</scope>
    <source>
        <strain evidence="1 2">DSM 18014</strain>
    </source>
</reference>
<evidence type="ECO:0000313" key="1">
    <source>
        <dbReference type="EMBL" id="SIT20120.1"/>
    </source>
</evidence>
<protein>
    <submittedName>
        <fullName evidence="1">Uncharacterized protein</fullName>
    </submittedName>
</protein>
<proteinExistence type="predicted"/>
<name>A0A1N7QB73_9FLAO</name>
<gene>
    <name evidence="1" type="ORF">SAMN05421785_11066</name>
</gene>
<organism evidence="1 2">
    <name type="scientific">Chryseobacterium gambrini</name>
    <dbReference type="NCBI Taxonomy" id="373672"/>
    <lineage>
        <taxon>Bacteria</taxon>
        <taxon>Pseudomonadati</taxon>
        <taxon>Bacteroidota</taxon>
        <taxon>Flavobacteriia</taxon>
        <taxon>Flavobacteriales</taxon>
        <taxon>Weeksellaceae</taxon>
        <taxon>Chryseobacterium group</taxon>
        <taxon>Chryseobacterium</taxon>
    </lineage>
</organism>